<dbReference type="Gene3D" id="1.10.1020.10">
    <property type="entry name" value="Adenine-specific Methyltransferase, Domain 2"/>
    <property type="match status" value="1"/>
</dbReference>
<keyword evidence="3" id="KW-0489">Methyltransferase</keyword>
<dbReference type="PRINTS" id="PR00505">
    <property type="entry name" value="D12N6MTFRASE"/>
</dbReference>
<dbReference type="GO" id="GO:0043565">
    <property type="term" value="F:sequence-specific DNA binding"/>
    <property type="evidence" value="ECO:0007669"/>
    <property type="project" value="TreeGrafter"/>
</dbReference>
<organism evidence="7 8">
    <name type="scientific">Amylolactobacillus amylotrophicus DSM 20534</name>
    <dbReference type="NCBI Taxonomy" id="1423722"/>
    <lineage>
        <taxon>Bacteria</taxon>
        <taxon>Bacillati</taxon>
        <taxon>Bacillota</taxon>
        <taxon>Bacilli</taxon>
        <taxon>Lactobacillales</taxon>
        <taxon>Lactobacillaceae</taxon>
        <taxon>Amylolactobacillus</taxon>
    </lineage>
</organism>
<dbReference type="RefSeq" id="WP_056947069.1">
    <property type="nucleotide sequence ID" value="NZ_AZCV01000006.1"/>
</dbReference>
<name>A0A0R1GU39_9LACO</name>
<dbReference type="Proteomes" id="UP000050909">
    <property type="component" value="Unassembled WGS sequence"/>
</dbReference>
<dbReference type="GO" id="GO:0009007">
    <property type="term" value="F:site-specific DNA-methyltransferase (adenine-specific) activity"/>
    <property type="evidence" value="ECO:0007669"/>
    <property type="project" value="UniProtKB-EC"/>
</dbReference>
<dbReference type="EC" id="2.1.1.72" evidence="2"/>
<evidence type="ECO:0000313" key="8">
    <source>
        <dbReference type="Proteomes" id="UP000050909"/>
    </source>
</evidence>
<dbReference type="PIRSF" id="PIRSF000398">
    <property type="entry name" value="M_m6A_EcoRV"/>
    <property type="match status" value="1"/>
</dbReference>
<protein>
    <recommendedName>
        <fullName evidence="2">site-specific DNA-methyltransferase (adenine-specific)</fullName>
        <ecNumber evidence="2">2.1.1.72</ecNumber>
    </recommendedName>
</protein>
<dbReference type="Pfam" id="PF02086">
    <property type="entry name" value="MethyltransfD12"/>
    <property type="match status" value="1"/>
</dbReference>
<dbReference type="InterPro" id="IPR012263">
    <property type="entry name" value="M_m6A_EcoRV"/>
</dbReference>
<dbReference type="EMBL" id="AZCV01000006">
    <property type="protein sequence ID" value="KRK37320.1"/>
    <property type="molecule type" value="Genomic_DNA"/>
</dbReference>
<evidence type="ECO:0000256" key="4">
    <source>
        <dbReference type="ARBA" id="ARBA00022679"/>
    </source>
</evidence>
<dbReference type="SUPFAM" id="SSF53335">
    <property type="entry name" value="S-adenosyl-L-methionine-dependent methyltransferases"/>
    <property type="match status" value="1"/>
</dbReference>
<dbReference type="GO" id="GO:0006298">
    <property type="term" value="P:mismatch repair"/>
    <property type="evidence" value="ECO:0007669"/>
    <property type="project" value="TreeGrafter"/>
</dbReference>
<dbReference type="GO" id="GO:0009307">
    <property type="term" value="P:DNA restriction-modification system"/>
    <property type="evidence" value="ECO:0007669"/>
    <property type="project" value="InterPro"/>
</dbReference>
<comment type="caution">
    <text evidence="7">The sequence shown here is derived from an EMBL/GenBank/DDBJ whole genome shotgun (WGS) entry which is preliminary data.</text>
</comment>
<evidence type="ECO:0000256" key="1">
    <source>
        <dbReference type="ARBA" id="ARBA00006594"/>
    </source>
</evidence>
<evidence type="ECO:0000256" key="3">
    <source>
        <dbReference type="ARBA" id="ARBA00022603"/>
    </source>
</evidence>
<evidence type="ECO:0000256" key="5">
    <source>
        <dbReference type="ARBA" id="ARBA00022691"/>
    </source>
</evidence>
<dbReference type="PATRIC" id="fig|1423722.3.peg.1462"/>
<dbReference type="GO" id="GO:0032259">
    <property type="term" value="P:methylation"/>
    <property type="evidence" value="ECO:0007669"/>
    <property type="project" value="UniProtKB-KW"/>
</dbReference>
<evidence type="ECO:0000256" key="2">
    <source>
        <dbReference type="ARBA" id="ARBA00011900"/>
    </source>
</evidence>
<dbReference type="InterPro" id="IPR002052">
    <property type="entry name" value="DNA_methylase_N6_adenine_CS"/>
</dbReference>
<reference evidence="7 8" key="1">
    <citation type="journal article" date="2015" name="Genome Announc.">
        <title>Expanding the biotechnology potential of lactobacilli through comparative genomics of 213 strains and associated genera.</title>
        <authorList>
            <person name="Sun Z."/>
            <person name="Harris H.M."/>
            <person name="McCann A."/>
            <person name="Guo C."/>
            <person name="Argimon S."/>
            <person name="Zhang W."/>
            <person name="Yang X."/>
            <person name="Jeffery I.B."/>
            <person name="Cooney J.C."/>
            <person name="Kagawa T.F."/>
            <person name="Liu W."/>
            <person name="Song Y."/>
            <person name="Salvetti E."/>
            <person name="Wrobel A."/>
            <person name="Rasinkangas P."/>
            <person name="Parkhill J."/>
            <person name="Rea M.C."/>
            <person name="O'Sullivan O."/>
            <person name="Ritari J."/>
            <person name="Douillard F.P."/>
            <person name="Paul Ross R."/>
            <person name="Yang R."/>
            <person name="Briner A.E."/>
            <person name="Felis G.E."/>
            <person name="de Vos W.M."/>
            <person name="Barrangou R."/>
            <person name="Klaenhammer T.R."/>
            <person name="Caufield P.W."/>
            <person name="Cui Y."/>
            <person name="Zhang H."/>
            <person name="O'Toole P.W."/>
        </authorList>
    </citation>
    <scope>NUCLEOTIDE SEQUENCE [LARGE SCALE GENOMIC DNA]</scope>
    <source>
        <strain evidence="7 8">DSM 20534</strain>
    </source>
</reference>
<evidence type="ECO:0000313" key="7">
    <source>
        <dbReference type="EMBL" id="KRK37320.1"/>
    </source>
</evidence>
<keyword evidence="5" id="KW-0949">S-adenosyl-L-methionine</keyword>
<proteinExistence type="inferred from homology"/>
<comment type="catalytic activity">
    <reaction evidence="6">
        <text>a 2'-deoxyadenosine in DNA + S-adenosyl-L-methionine = an N(6)-methyl-2'-deoxyadenosine in DNA + S-adenosyl-L-homocysteine + H(+)</text>
        <dbReference type="Rhea" id="RHEA:15197"/>
        <dbReference type="Rhea" id="RHEA-COMP:12418"/>
        <dbReference type="Rhea" id="RHEA-COMP:12419"/>
        <dbReference type="ChEBI" id="CHEBI:15378"/>
        <dbReference type="ChEBI" id="CHEBI:57856"/>
        <dbReference type="ChEBI" id="CHEBI:59789"/>
        <dbReference type="ChEBI" id="CHEBI:90615"/>
        <dbReference type="ChEBI" id="CHEBI:90616"/>
        <dbReference type="EC" id="2.1.1.72"/>
    </reaction>
</comment>
<comment type="similarity">
    <text evidence="1">Belongs to the N(4)/N(6)-methyltransferase family.</text>
</comment>
<dbReference type="PANTHER" id="PTHR30481:SF2">
    <property type="entry name" value="SITE-SPECIFIC DNA-METHYLTRANSFERASE (ADENINE-SPECIFIC)"/>
    <property type="match status" value="1"/>
</dbReference>
<dbReference type="InterPro" id="IPR012327">
    <property type="entry name" value="MeTrfase_D12"/>
</dbReference>
<dbReference type="Gene3D" id="3.40.50.150">
    <property type="entry name" value="Vaccinia Virus protein VP39"/>
    <property type="match status" value="1"/>
</dbReference>
<dbReference type="PANTHER" id="PTHR30481">
    <property type="entry name" value="DNA ADENINE METHYLASE"/>
    <property type="match status" value="1"/>
</dbReference>
<keyword evidence="4" id="KW-0808">Transferase</keyword>
<dbReference type="InterPro" id="IPR029063">
    <property type="entry name" value="SAM-dependent_MTases_sf"/>
</dbReference>
<sequence>MPRTDSPFRYPGGKTQLYDFVVNLLEINRISGTYCEPFAGGAGLPIKLLKNGLVKSIWINDYDKSIYSVWNAILNKPDQLINRIRQVPFDYYGSDNSDQYNIEYWREQRSIYFKEKNHQNSIDNAFSTLFLNRTNRSGIITGGPIGGYQQANTKIYARFNKETIINKINIIASMSEHIKLTRMNALDMIPQMRESLDEYKDFIFFDPPYFEQGSNLYYSSFDESGHEDLAKEILSLNKHKWITTYDKQQQISELYRSAKFRFEYELRYSANNNNRGRRPELIFASPTLKIKSHQPVFLQQMK</sequence>
<evidence type="ECO:0000256" key="6">
    <source>
        <dbReference type="ARBA" id="ARBA00047942"/>
    </source>
</evidence>
<dbReference type="AlphaFoldDB" id="A0A0R1GU39"/>
<dbReference type="InterPro" id="IPR023095">
    <property type="entry name" value="Ade_MeTrfase_dom_2"/>
</dbReference>
<accession>A0A0R1GU39</accession>
<dbReference type="PROSITE" id="PS00092">
    <property type="entry name" value="N6_MTASE"/>
    <property type="match status" value="1"/>
</dbReference>
<gene>
    <name evidence="7" type="ORF">FC62_GL001436</name>
</gene>
<dbReference type="GO" id="GO:1904047">
    <property type="term" value="F:S-adenosyl-L-methionine binding"/>
    <property type="evidence" value="ECO:0007669"/>
    <property type="project" value="TreeGrafter"/>
</dbReference>
<keyword evidence="8" id="KW-1185">Reference proteome</keyword>